<dbReference type="InterPro" id="IPR018391">
    <property type="entry name" value="PQQ_b-propeller_rpt"/>
</dbReference>
<proteinExistence type="predicted"/>
<dbReference type="EMBL" id="KQ964590">
    <property type="protein sequence ID" value="KXN68192.1"/>
    <property type="molecule type" value="Genomic_DNA"/>
</dbReference>
<reference evidence="2 3" key="1">
    <citation type="journal article" date="2015" name="Genome Biol. Evol.">
        <title>Phylogenomic analyses indicate that early fungi evolved digesting cell walls of algal ancestors of land plants.</title>
        <authorList>
            <person name="Chang Y."/>
            <person name="Wang S."/>
            <person name="Sekimoto S."/>
            <person name="Aerts A.L."/>
            <person name="Choi C."/>
            <person name="Clum A."/>
            <person name="LaButti K.M."/>
            <person name="Lindquist E.A."/>
            <person name="Yee Ngan C."/>
            <person name="Ohm R.A."/>
            <person name="Salamov A.A."/>
            <person name="Grigoriev I.V."/>
            <person name="Spatafora J.W."/>
            <person name="Berbee M.L."/>
        </authorList>
    </citation>
    <scope>NUCLEOTIDE SEQUENCE [LARGE SCALE GENOMIC DNA]</scope>
    <source>
        <strain evidence="2 3">NRRL 28638</strain>
    </source>
</reference>
<name>A0A137NZM8_CONC2</name>
<evidence type="ECO:0000256" key="1">
    <source>
        <dbReference type="SAM" id="SignalP"/>
    </source>
</evidence>
<evidence type="ECO:0000313" key="3">
    <source>
        <dbReference type="Proteomes" id="UP000070444"/>
    </source>
</evidence>
<keyword evidence="1" id="KW-0732">Signal</keyword>
<dbReference type="Proteomes" id="UP000070444">
    <property type="component" value="Unassembled WGS sequence"/>
</dbReference>
<sequence length="300" mass="33936">MLPWILEQALTIFVLFTCIRCSFVITSETASNSVAAAPVNRLYRRAPIPNNGVNVPRPVPIINEESCPILSSKSLPIVLVSTIDGSLHCINKNSGKLLWSQKGFLDPLVTSHYSKPPVVDWDNIDDSLLESDDQLMTKTGFIPETLFMTEPTKQGLIYFLHPKDGKGIIQKSKASFRDLIEKAPLTWNNRIYLGSKKTHYFALDHHTGEVVEEFDENNYMTYRSGKPKGLKEPLLMIGRIDYQLKIHDYDSKHLIANITYRDYVSDFFSSLISADSFPEPEEIAISPDIFDHPIVSVFDV</sequence>
<dbReference type="SMART" id="SM00564">
    <property type="entry name" value="PQQ"/>
    <property type="match status" value="2"/>
</dbReference>
<evidence type="ECO:0000313" key="2">
    <source>
        <dbReference type="EMBL" id="KXN68192.1"/>
    </source>
</evidence>
<feature type="chain" id="PRO_5007294311" evidence="1">
    <location>
        <begin position="22"/>
        <end position="300"/>
    </location>
</feature>
<dbReference type="InterPro" id="IPR015943">
    <property type="entry name" value="WD40/YVTN_repeat-like_dom_sf"/>
</dbReference>
<dbReference type="Gene3D" id="2.130.10.10">
    <property type="entry name" value="YVTN repeat-like/Quinoprotein amine dehydrogenase"/>
    <property type="match status" value="1"/>
</dbReference>
<dbReference type="OrthoDB" id="63989at2759"/>
<dbReference type="SUPFAM" id="SSF50998">
    <property type="entry name" value="Quinoprotein alcohol dehydrogenase-like"/>
    <property type="match status" value="1"/>
</dbReference>
<dbReference type="STRING" id="796925.A0A137NZM8"/>
<accession>A0A137NZM8</accession>
<gene>
    <name evidence="2" type="ORF">CONCODRAFT_72442</name>
</gene>
<keyword evidence="3" id="KW-1185">Reference proteome</keyword>
<feature type="signal peptide" evidence="1">
    <location>
        <begin position="1"/>
        <end position="21"/>
    </location>
</feature>
<dbReference type="InterPro" id="IPR011047">
    <property type="entry name" value="Quinoprotein_ADH-like_sf"/>
</dbReference>
<dbReference type="AlphaFoldDB" id="A0A137NZM8"/>
<protein>
    <submittedName>
        <fullName evidence="2">Uncharacterized protein</fullName>
    </submittedName>
</protein>
<organism evidence="2 3">
    <name type="scientific">Conidiobolus coronatus (strain ATCC 28846 / CBS 209.66 / NRRL 28638)</name>
    <name type="common">Delacroixia coronata</name>
    <dbReference type="NCBI Taxonomy" id="796925"/>
    <lineage>
        <taxon>Eukaryota</taxon>
        <taxon>Fungi</taxon>
        <taxon>Fungi incertae sedis</taxon>
        <taxon>Zoopagomycota</taxon>
        <taxon>Entomophthoromycotina</taxon>
        <taxon>Entomophthoromycetes</taxon>
        <taxon>Entomophthorales</taxon>
        <taxon>Ancylistaceae</taxon>
        <taxon>Conidiobolus</taxon>
    </lineage>
</organism>